<keyword evidence="4" id="KW-1185">Reference proteome</keyword>
<comment type="caution">
    <text evidence="3">The sequence shown here is derived from an EMBL/GenBank/DDBJ whole genome shotgun (WGS) entry which is preliminary data.</text>
</comment>
<sequence length="285" mass="31274">MMSVSVPSSFRELTQEPNPNPNPTANPTKKRDEICRGHQANPEAEVIALSPKSLMATKRFLKDSFVTHRAFCDALAEERARFRNDLTNIGANNYELSGFKPEFASGLDYLDSNRQKPIGIQCNANVFLARKPTSLPEMVAPMSIFGSFPQTQWLSQQYPQAPLQRGPKEEPNKRDLSESITSLYSNNTQNCLRQSHTHMSATALLQKAAQMGSTRSNSGLFGLIISSPSAISSPNGDHNKLVSSLSSTQATLGDLNSSSKLKTNANEVEPSLTRDFLGVGNESRR</sequence>
<proteinExistence type="predicted"/>
<gene>
    <name evidence="3" type="ORF">F3Y22_tig00110819pilonHSYRG00067</name>
</gene>
<dbReference type="PANTHER" id="PTHR10593:SF187">
    <property type="entry name" value="C2H2-TYPE DOMAIN-CONTAINING PROTEIN"/>
    <property type="match status" value="1"/>
</dbReference>
<dbReference type="EMBL" id="VEPZ02001124">
    <property type="protein sequence ID" value="KAE8692963.1"/>
    <property type="molecule type" value="Genomic_DNA"/>
</dbReference>
<feature type="compositionally biased region" description="Polar residues" evidence="1">
    <location>
        <begin position="1"/>
        <end position="16"/>
    </location>
</feature>
<dbReference type="InterPro" id="IPR055185">
    <property type="entry name" value="C2CH-4th_BIRD-IDD"/>
</dbReference>
<reference evidence="3" key="1">
    <citation type="submission" date="2019-09" db="EMBL/GenBank/DDBJ databases">
        <title>Draft genome information of white flower Hibiscus syriacus.</title>
        <authorList>
            <person name="Kim Y.-M."/>
        </authorList>
    </citation>
    <scope>NUCLEOTIDE SEQUENCE [LARGE SCALE GENOMIC DNA]</scope>
    <source>
        <strain evidence="3">YM2019G1</strain>
    </source>
</reference>
<dbReference type="Proteomes" id="UP000436088">
    <property type="component" value="Unassembled WGS sequence"/>
</dbReference>
<feature type="region of interest" description="Disordered" evidence="1">
    <location>
        <begin position="1"/>
        <end position="30"/>
    </location>
</feature>
<dbReference type="Pfam" id="PF22992">
    <property type="entry name" value="C2CH-4th_BIRD-IDD"/>
    <property type="match status" value="1"/>
</dbReference>
<evidence type="ECO:0000313" key="3">
    <source>
        <dbReference type="EMBL" id="KAE8692963.1"/>
    </source>
</evidence>
<dbReference type="PANTHER" id="PTHR10593">
    <property type="entry name" value="SERINE/THREONINE-PROTEIN KINASE RIO"/>
    <property type="match status" value="1"/>
</dbReference>
<evidence type="ECO:0000313" key="4">
    <source>
        <dbReference type="Proteomes" id="UP000436088"/>
    </source>
</evidence>
<dbReference type="GO" id="GO:0005634">
    <property type="term" value="C:nucleus"/>
    <property type="evidence" value="ECO:0007669"/>
    <property type="project" value="TreeGrafter"/>
</dbReference>
<dbReference type="AlphaFoldDB" id="A0A6A2ZMH6"/>
<dbReference type="InterPro" id="IPR031140">
    <property type="entry name" value="IDD1-16"/>
</dbReference>
<dbReference type="GO" id="GO:0003700">
    <property type="term" value="F:DNA-binding transcription factor activity"/>
    <property type="evidence" value="ECO:0007669"/>
    <property type="project" value="TreeGrafter"/>
</dbReference>
<protein>
    <recommendedName>
        <fullName evidence="2">BIRD-IDD transcription factor fourth C2HC zinc finger domain-containing protein</fullName>
    </recommendedName>
</protein>
<feature type="domain" description="BIRD-IDD transcription factor fourth C2HC zinc finger" evidence="2">
    <location>
        <begin position="62"/>
        <end position="86"/>
    </location>
</feature>
<organism evidence="3 4">
    <name type="scientific">Hibiscus syriacus</name>
    <name type="common">Rose of Sharon</name>
    <dbReference type="NCBI Taxonomy" id="106335"/>
    <lineage>
        <taxon>Eukaryota</taxon>
        <taxon>Viridiplantae</taxon>
        <taxon>Streptophyta</taxon>
        <taxon>Embryophyta</taxon>
        <taxon>Tracheophyta</taxon>
        <taxon>Spermatophyta</taxon>
        <taxon>Magnoliopsida</taxon>
        <taxon>eudicotyledons</taxon>
        <taxon>Gunneridae</taxon>
        <taxon>Pentapetalae</taxon>
        <taxon>rosids</taxon>
        <taxon>malvids</taxon>
        <taxon>Malvales</taxon>
        <taxon>Malvaceae</taxon>
        <taxon>Malvoideae</taxon>
        <taxon>Hibiscus</taxon>
    </lineage>
</organism>
<name>A0A6A2ZMH6_HIBSY</name>
<evidence type="ECO:0000256" key="1">
    <source>
        <dbReference type="SAM" id="MobiDB-lite"/>
    </source>
</evidence>
<evidence type="ECO:0000259" key="2">
    <source>
        <dbReference type="Pfam" id="PF22992"/>
    </source>
</evidence>
<accession>A0A6A2ZMH6</accession>